<organism evidence="1">
    <name type="scientific">Physcomitrium patens</name>
    <name type="common">Spreading-leaved earth moss</name>
    <name type="synonym">Physcomitrella patens</name>
    <dbReference type="NCBI Taxonomy" id="3218"/>
    <lineage>
        <taxon>Eukaryota</taxon>
        <taxon>Viridiplantae</taxon>
        <taxon>Streptophyta</taxon>
        <taxon>Embryophyta</taxon>
        <taxon>Bryophyta</taxon>
        <taxon>Bryophytina</taxon>
        <taxon>Bryopsida</taxon>
        <taxon>Funariidae</taxon>
        <taxon>Funariales</taxon>
        <taxon>Funariaceae</taxon>
        <taxon>Physcomitrium</taxon>
    </lineage>
</organism>
<protein>
    <submittedName>
        <fullName evidence="1 2">Uncharacterized protein</fullName>
    </submittedName>
</protein>
<dbReference type="AlphaFoldDB" id="A0A2K1J2W7"/>
<reference evidence="1 3" key="1">
    <citation type="journal article" date="2008" name="Science">
        <title>The Physcomitrella genome reveals evolutionary insights into the conquest of land by plants.</title>
        <authorList>
            <person name="Rensing S."/>
            <person name="Lang D."/>
            <person name="Zimmer A."/>
            <person name="Terry A."/>
            <person name="Salamov A."/>
            <person name="Shapiro H."/>
            <person name="Nishiyama T."/>
            <person name="Perroud P.-F."/>
            <person name="Lindquist E."/>
            <person name="Kamisugi Y."/>
            <person name="Tanahashi T."/>
            <person name="Sakakibara K."/>
            <person name="Fujita T."/>
            <person name="Oishi K."/>
            <person name="Shin-I T."/>
            <person name="Kuroki Y."/>
            <person name="Toyoda A."/>
            <person name="Suzuki Y."/>
            <person name="Hashimoto A."/>
            <person name="Yamaguchi K."/>
            <person name="Sugano A."/>
            <person name="Kohara Y."/>
            <person name="Fujiyama A."/>
            <person name="Anterola A."/>
            <person name="Aoki S."/>
            <person name="Ashton N."/>
            <person name="Barbazuk W.B."/>
            <person name="Barker E."/>
            <person name="Bennetzen J."/>
            <person name="Bezanilla M."/>
            <person name="Blankenship R."/>
            <person name="Cho S.H."/>
            <person name="Dutcher S."/>
            <person name="Estelle M."/>
            <person name="Fawcett J.A."/>
            <person name="Gundlach H."/>
            <person name="Hanada K."/>
            <person name="Heyl A."/>
            <person name="Hicks K.A."/>
            <person name="Hugh J."/>
            <person name="Lohr M."/>
            <person name="Mayer K."/>
            <person name="Melkozernov A."/>
            <person name="Murata T."/>
            <person name="Nelson D."/>
            <person name="Pils B."/>
            <person name="Prigge M."/>
            <person name="Reiss B."/>
            <person name="Renner T."/>
            <person name="Rombauts S."/>
            <person name="Rushton P."/>
            <person name="Sanderfoot A."/>
            <person name="Schween G."/>
            <person name="Shiu S.-H."/>
            <person name="Stueber K."/>
            <person name="Theodoulou F.L."/>
            <person name="Tu H."/>
            <person name="Van de Peer Y."/>
            <person name="Verrier P.J."/>
            <person name="Waters E."/>
            <person name="Wood A."/>
            <person name="Yang L."/>
            <person name="Cove D."/>
            <person name="Cuming A."/>
            <person name="Hasebe M."/>
            <person name="Lucas S."/>
            <person name="Mishler D.B."/>
            <person name="Reski R."/>
            <person name="Grigoriev I."/>
            <person name="Quatrano R.S."/>
            <person name="Boore J.L."/>
        </authorList>
    </citation>
    <scope>NUCLEOTIDE SEQUENCE [LARGE SCALE GENOMIC DNA]</scope>
    <source>
        <strain evidence="2 3">cv. Gransden 2004</strain>
    </source>
</reference>
<dbReference type="Gramene" id="Pp3c17_6380V3.1">
    <property type="protein sequence ID" value="PAC:32906140.CDS.1"/>
    <property type="gene ID" value="Pp3c17_6380"/>
</dbReference>
<dbReference type="InParanoid" id="A0A2K1J2W7"/>
<dbReference type="EnsemblPlants" id="Pp3c17_6380V3.1">
    <property type="protein sequence ID" value="PAC:32906140.CDS.1"/>
    <property type="gene ID" value="Pp3c17_6380"/>
</dbReference>
<dbReference type="PaxDb" id="3218-PP1S26_49V6.1"/>
<sequence>MIEKNDFKLEVDVTKILETCMAEIKRSSTNWYLDLDASNHIIIDKNLVTNIVT</sequence>
<dbReference type="EMBL" id="ABEU02000017">
    <property type="protein sequence ID" value="PNR35872.1"/>
    <property type="molecule type" value="Genomic_DNA"/>
</dbReference>
<gene>
    <name evidence="1" type="ORF">PHYPA_021722</name>
</gene>
<proteinExistence type="predicted"/>
<accession>A0A2K1J2W7</accession>
<dbReference type="Proteomes" id="UP000006727">
    <property type="component" value="Chromosome 17"/>
</dbReference>
<evidence type="ECO:0000313" key="3">
    <source>
        <dbReference type="Proteomes" id="UP000006727"/>
    </source>
</evidence>
<evidence type="ECO:0000313" key="2">
    <source>
        <dbReference type="EnsemblPlants" id="PAC:32906140.CDS.1"/>
    </source>
</evidence>
<reference evidence="2" key="3">
    <citation type="submission" date="2020-12" db="UniProtKB">
        <authorList>
            <consortium name="EnsemblPlants"/>
        </authorList>
    </citation>
    <scope>IDENTIFICATION</scope>
</reference>
<evidence type="ECO:0000313" key="1">
    <source>
        <dbReference type="EMBL" id="PNR35872.1"/>
    </source>
</evidence>
<dbReference type="Gramene" id="Pp3c17_6380V3.2">
    <property type="protein sequence ID" value="PAC:32906141.CDS.1"/>
    <property type="gene ID" value="Pp3c17_6380"/>
</dbReference>
<dbReference type="EnsemblPlants" id="Pp3c17_6380V3.2">
    <property type="protein sequence ID" value="PAC:32906141.CDS.1"/>
    <property type="gene ID" value="Pp3c17_6380"/>
</dbReference>
<keyword evidence="3" id="KW-1185">Reference proteome</keyword>
<reference evidence="1 3" key="2">
    <citation type="journal article" date="2018" name="Plant J.">
        <title>The Physcomitrella patens chromosome-scale assembly reveals moss genome structure and evolution.</title>
        <authorList>
            <person name="Lang D."/>
            <person name="Ullrich K.K."/>
            <person name="Murat F."/>
            <person name="Fuchs J."/>
            <person name="Jenkins J."/>
            <person name="Haas F.B."/>
            <person name="Piednoel M."/>
            <person name="Gundlach H."/>
            <person name="Van Bel M."/>
            <person name="Meyberg R."/>
            <person name="Vives C."/>
            <person name="Morata J."/>
            <person name="Symeonidi A."/>
            <person name="Hiss M."/>
            <person name="Muchero W."/>
            <person name="Kamisugi Y."/>
            <person name="Saleh O."/>
            <person name="Blanc G."/>
            <person name="Decker E.L."/>
            <person name="van Gessel N."/>
            <person name="Grimwood J."/>
            <person name="Hayes R.D."/>
            <person name="Graham S.W."/>
            <person name="Gunter L.E."/>
            <person name="McDaniel S.F."/>
            <person name="Hoernstein S.N.W."/>
            <person name="Larsson A."/>
            <person name="Li F.W."/>
            <person name="Perroud P.F."/>
            <person name="Phillips J."/>
            <person name="Ranjan P."/>
            <person name="Rokshar D.S."/>
            <person name="Rothfels C.J."/>
            <person name="Schneider L."/>
            <person name="Shu S."/>
            <person name="Stevenson D.W."/>
            <person name="Thummler F."/>
            <person name="Tillich M."/>
            <person name="Villarreal Aguilar J.C."/>
            <person name="Widiez T."/>
            <person name="Wong G.K."/>
            <person name="Wymore A."/>
            <person name="Zhang Y."/>
            <person name="Zimmer A.D."/>
            <person name="Quatrano R.S."/>
            <person name="Mayer K.F.X."/>
            <person name="Goodstein D."/>
            <person name="Casacuberta J.M."/>
            <person name="Vandepoele K."/>
            <person name="Reski R."/>
            <person name="Cuming A.C."/>
            <person name="Tuskan G.A."/>
            <person name="Maumus F."/>
            <person name="Salse J."/>
            <person name="Schmutz J."/>
            <person name="Rensing S.A."/>
        </authorList>
    </citation>
    <scope>NUCLEOTIDE SEQUENCE [LARGE SCALE GENOMIC DNA]</scope>
    <source>
        <strain evidence="2 3">cv. Gransden 2004</strain>
    </source>
</reference>
<name>A0A2K1J2W7_PHYPA</name>